<dbReference type="InterPro" id="IPR016143">
    <property type="entry name" value="Citrate_synth-like_sm_a-sub"/>
</dbReference>
<organism evidence="5 6">
    <name type="scientific">Deinococcus antarcticus</name>
    <dbReference type="NCBI Taxonomy" id="1298767"/>
    <lineage>
        <taxon>Bacteria</taxon>
        <taxon>Thermotogati</taxon>
        <taxon>Deinococcota</taxon>
        <taxon>Deinococci</taxon>
        <taxon>Deinococcales</taxon>
        <taxon>Deinococcaceae</taxon>
        <taxon>Deinococcus</taxon>
    </lineage>
</organism>
<keyword evidence="4" id="KW-0808">Transferase</keyword>
<name>A0ABV8A903_9DEIO</name>
<dbReference type="RefSeq" id="WP_380077305.1">
    <property type="nucleotide sequence ID" value="NZ_JBHRZF010000111.1"/>
</dbReference>
<gene>
    <name evidence="5" type="ORF">ACFOPQ_09100</name>
</gene>
<evidence type="ECO:0000256" key="4">
    <source>
        <dbReference type="ARBA" id="ARBA00022679"/>
    </source>
</evidence>
<comment type="similarity">
    <text evidence="2">Belongs to the citrate synthase family.</text>
</comment>
<reference evidence="6" key="1">
    <citation type="journal article" date="2019" name="Int. J. Syst. Evol. Microbiol.">
        <title>The Global Catalogue of Microorganisms (GCM) 10K type strain sequencing project: providing services to taxonomists for standard genome sequencing and annotation.</title>
        <authorList>
            <consortium name="The Broad Institute Genomics Platform"/>
            <consortium name="The Broad Institute Genome Sequencing Center for Infectious Disease"/>
            <person name="Wu L."/>
            <person name="Ma J."/>
        </authorList>
    </citation>
    <scope>NUCLEOTIDE SEQUENCE [LARGE SCALE GENOMIC DNA]</scope>
    <source>
        <strain evidence="6">CCTCC AB 2013263</strain>
    </source>
</reference>
<protein>
    <recommendedName>
        <fullName evidence="3">citrate synthase (unknown stereospecificity)</fullName>
        <ecNumber evidence="3">2.3.3.16</ecNumber>
    </recommendedName>
</protein>
<proteinExistence type="inferred from homology"/>
<accession>A0ABV8A903</accession>
<dbReference type="EC" id="2.3.3.16" evidence="3"/>
<dbReference type="Pfam" id="PF00285">
    <property type="entry name" value="Citrate_synt"/>
    <property type="match status" value="1"/>
</dbReference>
<sequence length="409" mass="43761">MTGQPSALTAAEATRLLGVKPATLYAYVSRGLIRSDAGPAGTREKRYNAQDIHALIGRQTVRRNPEHAVQEAVGTALNWGSPVLESALTRVADGTLAYRGQDVARLAQTASVEEVAALLWTGDLHGWRELPLRARLNLQAHPQALLPVEAFGYALTHAGAHDVTALDARPEALPMHAARVVNLLYATLERLLGIPGAPDLPFHQRLARAWGVVAQADLLRRALIVLADHELNVSTFAARVTASSGASLHHVALAALCALQGPKHGLAALDAHDLITLAGRDGPRAALRDATRRYSRPPGFGHSLYPDADPRAVILMEALAEAGLNLKLTRVTQEIMSTVQAETGERINIDFALAALIHALERPAGDTLTLFALARSVGWLGHAIETVTTGQLIRPRARYVGPATTTRLD</sequence>
<evidence type="ECO:0000256" key="2">
    <source>
        <dbReference type="ARBA" id="ARBA00010566"/>
    </source>
</evidence>
<dbReference type="PANTHER" id="PTHR11739:SF4">
    <property type="entry name" value="CITRATE SYNTHASE, PEROXISOMAL"/>
    <property type="match status" value="1"/>
</dbReference>
<dbReference type="InterPro" id="IPR002020">
    <property type="entry name" value="Citrate_synthase"/>
</dbReference>
<dbReference type="InterPro" id="IPR016142">
    <property type="entry name" value="Citrate_synth-like_lrg_a-sub"/>
</dbReference>
<dbReference type="Gene3D" id="1.10.230.10">
    <property type="entry name" value="Cytochrome P450-Terp, domain 2"/>
    <property type="match status" value="1"/>
</dbReference>
<dbReference type="PANTHER" id="PTHR11739">
    <property type="entry name" value="CITRATE SYNTHASE"/>
    <property type="match status" value="1"/>
</dbReference>
<keyword evidence="6" id="KW-1185">Reference proteome</keyword>
<evidence type="ECO:0000256" key="1">
    <source>
        <dbReference type="ARBA" id="ARBA00005163"/>
    </source>
</evidence>
<dbReference type="InterPro" id="IPR036969">
    <property type="entry name" value="Citrate_synthase_sf"/>
</dbReference>
<evidence type="ECO:0000256" key="3">
    <source>
        <dbReference type="ARBA" id="ARBA00012972"/>
    </source>
</evidence>
<dbReference type="InterPro" id="IPR009061">
    <property type="entry name" value="DNA-bd_dom_put_sf"/>
</dbReference>
<dbReference type="Proteomes" id="UP001595748">
    <property type="component" value="Unassembled WGS sequence"/>
</dbReference>
<comment type="pathway">
    <text evidence="1">Carbohydrate metabolism; tricarboxylic acid cycle.</text>
</comment>
<dbReference type="EMBL" id="JBHRZF010000111">
    <property type="protein sequence ID" value="MFC3860918.1"/>
    <property type="molecule type" value="Genomic_DNA"/>
</dbReference>
<evidence type="ECO:0000313" key="5">
    <source>
        <dbReference type="EMBL" id="MFC3860918.1"/>
    </source>
</evidence>
<dbReference type="SUPFAM" id="SSF48256">
    <property type="entry name" value="Citrate synthase"/>
    <property type="match status" value="1"/>
</dbReference>
<dbReference type="SUPFAM" id="SSF46955">
    <property type="entry name" value="Putative DNA-binding domain"/>
    <property type="match status" value="1"/>
</dbReference>
<evidence type="ECO:0000313" key="6">
    <source>
        <dbReference type="Proteomes" id="UP001595748"/>
    </source>
</evidence>
<comment type="caution">
    <text evidence="5">The sequence shown here is derived from an EMBL/GenBank/DDBJ whole genome shotgun (WGS) entry which is preliminary data.</text>
</comment>
<dbReference type="Gene3D" id="1.10.580.10">
    <property type="entry name" value="Citrate Synthase, domain 1"/>
    <property type="match status" value="1"/>
</dbReference>
<dbReference type="Gene3D" id="1.10.1660.10">
    <property type="match status" value="1"/>
</dbReference>
<dbReference type="CDD" id="cd06102">
    <property type="entry name" value="citrate_synt_like_2"/>
    <property type="match status" value="1"/>
</dbReference>
<dbReference type="PRINTS" id="PR00143">
    <property type="entry name" value="CITRTSNTHASE"/>
</dbReference>